<name>A0A2H4SCE1_CORMI</name>
<gene>
    <name evidence="2" type="ORF">A9K55_006356</name>
</gene>
<evidence type="ECO:0000313" key="3">
    <source>
        <dbReference type="Proteomes" id="UP000323067"/>
    </source>
</evidence>
<sequence>MHSAEITDASAKLEEQRRRNRLAQRRRRESKSMPGAGHIEQATAQGQRNRASISNSTGNDTLPSSLSEDRDQQASDKAWEFAVDTTFFDHSLEEQDEVVDGCLSSPPPLNISIHAGAGQTEATDVGDRPEQIAKSLLDRQIMSVDASGHSPTIASASSSPLHQFLMTLQKGDGGRRRTNTSALANNLTFSELSQDSYSRLLSMLPQTQHAQNHRYDGPCKLPQPMPASDYMHLDSTAPVCFSTNSSSSVTTGSGSFSWPRSESRPVTAAGPPSKQESALERIREFVEDAGFESLESMMAAYYRANLSATAHGGARPAQAVGRSRRLRSFLSGIHRSHVEWGEQERSAYREEIVRAAEEIYADELSTMVHGATETSSSKMLSIAGSSKPTAETSRVYIAHRIQNLISDQDIQDFMRKDRQELQDTVAETWSLITQLVQNTGQSPQQKASNACIILYLLTSPAI</sequence>
<dbReference type="VEuPathDB" id="FungiDB:A9K55_006356"/>
<dbReference type="VEuPathDB" id="FungiDB:CCM_02565"/>
<dbReference type="AlphaFoldDB" id="A0A2H4SCE1"/>
<feature type="compositionally biased region" description="Basic residues" evidence="1">
    <location>
        <begin position="18"/>
        <end position="29"/>
    </location>
</feature>
<feature type="compositionally biased region" description="Basic and acidic residues" evidence="1">
    <location>
        <begin position="67"/>
        <end position="76"/>
    </location>
</feature>
<organism evidence="2 3">
    <name type="scientific">Cordyceps militaris</name>
    <name type="common">Caterpillar fungus</name>
    <name type="synonym">Clavaria militaris</name>
    <dbReference type="NCBI Taxonomy" id="73501"/>
    <lineage>
        <taxon>Eukaryota</taxon>
        <taxon>Fungi</taxon>
        <taxon>Dikarya</taxon>
        <taxon>Ascomycota</taxon>
        <taxon>Pezizomycotina</taxon>
        <taxon>Sordariomycetes</taxon>
        <taxon>Hypocreomycetidae</taxon>
        <taxon>Hypocreales</taxon>
        <taxon>Cordycipitaceae</taxon>
        <taxon>Cordyceps</taxon>
    </lineage>
</organism>
<evidence type="ECO:0008006" key="4">
    <source>
        <dbReference type="Google" id="ProtNLM"/>
    </source>
</evidence>
<dbReference type="Proteomes" id="UP000323067">
    <property type="component" value="Chromosome vi"/>
</dbReference>
<dbReference type="OrthoDB" id="194358at2759"/>
<protein>
    <recommendedName>
        <fullName evidence="4">BZIP domain-containing protein</fullName>
    </recommendedName>
</protein>
<accession>A0A2H4SCE1</accession>
<evidence type="ECO:0000313" key="2">
    <source>
        <dbReference type="EMBL" id="ATY60785.1"/>
    </source>
</evidence>
<proteinExistence type="predicted"/>
<feature type="region of interest" description="Disordered" evidence="1">
    <location>
        <begin position="248"/>
        <end position="276"/>
    </location>
</feature>
<feature type="compositionally biased region" description="Low complexity" evidence="1">
    <location>
        <begin position="248"/>
        <end position="257"/>
    </location>
</feature>
<feature type="region of interest" description="Disordered" evidence="1">
    <location>
        <begin position="1"/>
        <end position="76"/>
    </location>
</feature>
<dbReference type="EMBL" id="CP023323">
    <property type="protein sequence ID" value="ATY60785.1"/>
    <property type="molecule type" value="Genomic_DNA"/>
</dbReference>
<reference evidence="2 3" key="1">
    <citation type="journal article" date="2017" name="BMC Genomics">
        <title>Chromosome level assembly and secondary metabolite potential of the parasitic fungus Cordyceps militaris.</title>
        <authorList>
            <person name="Kramer G.J."/>
            <person name="Nodwell J.R."/>
        </authorList>
    </citation>
    <scope>NUCLEOTIDE SEQUENCE [LARGE SCALE GENOMIC DNA]</scope>
    <source>
        <strain evidence="2 3">ATCC 34164</strain>
    </source>
</reference>
<evidence type="ECO:0000256" key="1">
    <source>
        <dbReference type="SAM" id="MobiDB-lite"/>
    </source>
</evidence>
<feature type="compositionally biased region" description="Polar residues" evidence="1">
    <location>
        <begin position="42"/>
        <end position="66"/>
    </location>
</feature>